<reference evidence="2 3" key="1">
    <citation type="submission" date="2018-12" db="EMBL/GenBank/DDBJ databases">
        <authorList>
            <consortium name="Pathogen Informatics"/>
        </authorList>
    </citation>
    <scope>NUCLEOTIDE SEQUENCE [LARGE SCALE GENOMIC DNA]</scope>
    <source>
        <strain evidence="2 3">NCTC9695</strain>
    </source>
</reference>
<evidence type="ECO:0000256" key="1">
    <source>
        <dbReference type="SAM" id="MobiDB-lite"/>
    </source>
</evidence>
<dbReference type="SUPFAM" id="SSF58104">
    <property type="entry name" value="Methyl-accepting chemotaxis protein (MCP) signaling domain"/>
    <property type="match status" value="1"/>
</dbReference>
<dbReference type="Gene3D" id="1.10.287.950">
    <property type="entry name" value="Methyl-accepting chemotaxis protein"/>
    <property type="match status" value="1"/>
</dbReference>
<name>A0A3S4LJC8_CHRVL</name>
<accession>A0A3S4LJC8</accession>
<sequence length="65" mass="6810">MLLIGEISGSIVEQGSASNTIAQKVEQIAQMAEANSRASSDSAGSAQELRSQASNIQRTVAQYQV</sequence>
<feature type="compositionally biased region" description="Polar residues" evidence="1">
    <location>
        <begin position="36"/>
        <end position="53"/>
    </location>
</feature>
<evidence type="ECO:0000313" key="3">
    <source>
        <dbReference type="Proteomes" id="UP000275777"/>
    </source>
</evidence>
<dbReference type="Proteomes" id="UP000275777">
    <property type="component" value="Chromosome"/>
</dbReference>
<gene>
    <name evidence="2" type="ORF">NCTC9695_04145</name>
</gene>
<dbReference type="AlphaFoldDB" id="A0A3S4LJC8"/>
<proteinExistence type="predicted"/>
<protein>
    <submittedName>
        <fullName evidence="2">Methyl-accepting chemotaxis protein (MCP) signaling domain</fullName>
    </submittedName>
</protein>
<organism evidence="2 3">
    <name type="scientific">Chromobacterium violaceum</name>
    <dbReference type="NCBI Taxonomy" id="536"/>
    <lineage>
        <taxon>Bacteria</taxon>
        <taxon>Pseudomonadati</taxon>
        <taxon>Pseudomonadota</taxon>
        <taxon>Betaproteobacteria</taxon>
        <taxon>Neisseriales</taxon>
        <taxon>Chromobacteriaceae</taxon>
        <taxon>Chromobacterium</taxon>
    </lineage>
</organism>
<dbReference type="EMBL" id="LR134182">
    <property type="protein sequence ID" value="VEB43686.1"/>
    <property type="molecule type" value="Genomic_DNA"/>
</dbReference>
<feature type="region of interest" description="Disordered" evidence="1">
    <location>
        <begin position="32"/>
        <end position="53"/>
    </location>
</feature>
<evidence type="ECO:0000313" key="2">
    <source>
        <dbReference type="EMBL" id="VEB43686.1"/>
    </source>
</evidence>